<gene>
    <name evidence="1" type="ORF">AB447_215490</name>
    <name evidence="2" type="ORF">P8828_22035</name>
</gene>
<name>A0A0J6EP87_9BACI</name>
<accession>A0A0J6HFF6</accession>
<organism evidence="1 3">
    <name type="scientific">Bacillus glycinifermentans</name>
    <dbReference type="NCBI Taxonomy" id="1664069"/>
    <lineage>
        <taxon>Bacteria</taxon>
        <taxon>Bacillati</taxon>
        <taxon>Bacillota</taxon>
        <taxon>Bacilli</taxon>
        <taxon>Bacillales</taxon>
        <taxon>Bacillaceae</taxon>
        <taxon>Bacillus</taxon>
    </lineage>
</organism>
<protein>
    <submittedName>
        <fullName evidence="1">Uncharacterized protein</fullName>
    </submittedName>
</protein>
<dbReference type="Proteomes" id="UP000036168">
    <property type="component" value="Unassembled WGS sequence"/>
</dbReference>
<evidence type="ECO:0000313" key="2">
    <source>
        <dbReference type="EMBL" id="MEC0487434.1"/>
    </source>
</evidence>
<dbReference type="AlphaFoldDB" id="A0A0J6EP87"/>
<dbReference type="OrthoDB" id="6565706at2"/>
<dbReference type="RefSeq" id="WP_048354309.1">
    <property type="nucleotide sequence ID" value="NZ_CP023481.1"/>
</dbReference>
<dbReference type="EMBL" id="LECW02000014">
    <property type="protein sequence ID" value="KRT94044.1"/>
    <property type="molecule type" value="Genomic_DNA"/>
</dbReference>
<dbReference type="EMBL" id="JARRTL010000031">
    <property type="protein sequence ID" value="MEC0487434.1"/>
    <property type="molecule type" value="Genomic_DNA"/>
</dbReference>
<comment type="caution">
    <text evidence="1">The sequence shown here is derived from an EMBL/GenBank/DDBJ whole genome shotgun (WGS) entry which is preliminary data.</text>
</comment>
<dbReference type="PATRIC" id="fig|1664069.3.peg.2954"/>
<evidence type="ECO:0000313" key="4">
    <source>
        <dbReference type="Proteomes" id="UP001341297"/>
    </source>
</evidence>
<reference evidence="2 4" key="3">
    <citation type="submission" date="2023-03" db="EMBL/GenBank/DDBJ databases">
        <title>Agriculturally important microbes genome sequencing.</title>
        <authorList>
            <person name="Dunlap C."/>
        </authorList>
    </citation>
    <scope>NUCLEOTIDE SEQUENCE [LARGE SCALE GENOMIC DNA]</scope>
    <source>
        <strain evidence="2 4">CBP-3203</strain>
    </source>
</reference>
<evidence type="ECO:0000313" key="1">
    <source>
        <dbReference type="EMBL" id="KRT94044.1"/>
    </source>
</evidence>
<sequence length="130" mass="14853">MDLFDECLEALGEQKEILSEELTVKYFNSLSKQFPITSWARIDWEKVKNKKRIEYSDELFKWLKDNGIADTSVIILWNPSDDPAVKTTLENALAVIDDVTAVGSDTFMYSELGYVIEFYHDGEVTVGMAN</sequence>
<evidence type="ECO:0000313" key="3">
    <source>
        <dbReference type="Proteomes" id="UP000036168"/>
    </source>
</evidence>
<dbReference type="CDD" id="cd20693">
    <property type="entry name" value="CdiI_EcoliA0-like"/>
    <property type="match status" value="1"/>
</dbReference>
<dbReference type="Proteomes" id="UP001341297">
    <property type="component" value="Unassembled WGS sequence"/>
</dbReference>
<keyword evidence="4" id="KW-1185">Reference proteome</keyword>
<dbReference type="Pfam" id="PF24172">
    <property type="entry name" value="CdiI_ImmP"/>
    <property type="match status" value="1"/>
</dbReference>
<proteinExistence type="predicted"/>
<reference evidence="1 3" key="1">
    <citation type="journal article" date="2015" name="Int. J. Syst. Evol. Microbiol.">
        <title>Bacillus glycinifermentans sp. nov., isolated from fermented soybean paste.</title>
        <authorList>
            <person name="Kim S.J."/>
            <person name="Dunlap C.A."/>
            <person name="Kwon S.W."/>
            <person name="Rooney A.P."/>
        </authorList>
    </citation>
    <scope>NUCLEOTIDE SEQUENCE [LARGE SCALE GENOMIC DNA]</scope>
    <source>
        <strain evidence="1 3">GO-13</strain>
    </source>
</reference>
<dbReference type="InterPro" id="IPR049585">
    <property type="entry name" value="CdiI_EcoliA0-like"/>
</dbReference>
<reference evidence="1" key="2">
    <citation type="submission" date="2015-10" db="EMBL/GenBank/DDBJ databases">
        <authorList>
            <person name="Gilbert D.G."/>
        </authorList>
    </citation>
    <scope>NUCLEOTIDE SEQUENCE</scope>
    <source>
        <strain evidence="1">GO-13</strain>
    </source>
</reference>
<accession>A0A0J6EP87</accession>